<dbReference type="InParanoid" id="K1VUH9"/>
<evidence type="ECO:0000256" key="1">
    <source>
        <dbReference type="SAM" id="SignalP"/>
    </source>
</evidence>
<evidence type="ECO:0000313" key="2">
    <source>
        <dbReference type="EMBL" id="EKD00433.1"/>
    </source>
</evidence>
<keyword evidence="1" id="KW-0732">Signal</keyword>
<dbReference type="EMBL" id="AMBO01000341">
    <property type="protein sequence ID" value="EKD00433.1"/>
    <property type="molecule type" value="Genomic_DNA"/>
</dbReference>
<feature type="signal peptide" evidence="1">
    <location>
        <begin position="1"/>
        <end position="15"/>
    </location>
</feature>
<reference evidence="2 3" key="1">
    <citation type="journal article" date="2012" name="Eukaryot. Cell">
        <title>Genome sequence of the Trichosporon asahii environmental strain CBS 8904.</title>
        <authorList>
            <person name="Yang R.Y."/>
            <person name="Li H.T."/>
            <person name="Zhu H."/>
            <person name="Zhou G.P."/>
            <person name="Wang M."/>
            <person name="Wang L."/>
        </authorList>
    </citation>
    <scope>NUCLEOTIDE SEQUENCE [LARGE SCALE GENOMIC DNA]</scope>
    <source>
        <strain evidence="2 3">CBS 8904</strain>
    </source>
</reference>
<dbReference type="HOGENOM" id="CLU_1687972_0_0_1"/>
<accession>K1VUH9</accession>
<organism evidence="2 3">
    <name type="scientific">Trichosporon asahii var. asahii (strain CBS 8904)</name>
    <name type="common">Yeast</name>
    <dbReference type="NCBI Taxonomy" id="1220162"/>
    <lineage>
        <taxon>Eukaryota</taxon>
        <taxon>Fungi</taxon>
        <taxon>Dikarya</taxon>
        <taxon>Basidiomycota</taxon>
        <taxon>Agaricomycotina</taxon>
        <taxon>Tremellomycetes</taxon>
        <taxon>Trichosporonales</taxon>
        <taxon>Trichosporonaceae</taxon>
        <taxon>Trichosporon</taxon>
    </lineage>
</organism>
<feature type="chain" id="PRO_5013107780" evidence="1">
    <location>
        <begin position="16"/>
        <end position="156"/>
    </location>
</feature>
<comment type="caution">
    <text evidence="2">The sequence shown here is derived from an EMBL/GenBank/DDBJ whole genome shotgun (WGS) entry which is preliminary data.</text>
</comment>
<protein>
    <submittedName>
        <fullName evidence="2">Uncharacterized protein</fullName>
    </submittedName>
</protein>
<name>K1VUH9_TRIAC</name>
<dbReference type="AlphaFoldDB" id="K1VUH9"/>
<proteinExistence type="predicted"/>
<evidence type="ECO:0000313" key="3">
    <source>
        <dbReference type="Proteomes" id="UP000006757"/>
    </source>
</evidence>
<keyword evidence="3" id="KW-1185">Reference proteome</keyword>
<sequence>MKVPLLLLLATPAIAKTITTTAFSIPRGECFRYASIPLQQLKWPCVDPTLDYWGMYAVCDTFMLSLTAAMQAYCPPGEFDHTWERIKDWGEEAKTTAPMPDREALLAKLAQIGPLPTIDIFAPGQMGSNQTRPVMITREAYDVGEHTDVSETRDED</sequence>
<dbReference type="Proteomes" id="UP000006757">
    <property type="component" value="Unassembled WGS sequence"/>
</dbReference>
<gene>
    <name evidence="2" type="ORF">A1Q2_05270</name>
</gene>